<keyword evidence="3" id="KW-1185">Reference proteome</keyword>
<keyword evidence="1" id="KW-0812">Transmembrane</keyword>
<reference evidence="2 3" key="1">
    <citation type="submission" date="2019-05" db="EMBL/GenBank/DDBJ databases">
        <title>Psychrobacillus vulpis sp. nov., a new species isolated from feces of a red fox that inhabits in The Tablas de Daimiel Natural Park, Albacete, Spain.</title>
        <authorList>
            <person name="Rodriguez M."/>
            <person name="Reina J.C."/>
            <person name="Bejar V."/>
            <person name="Llamas I."/>
        </authorList>
    </citation>
    <scope>NUCLEOTIDE SEQUENCE [LARGE SCALE GENOMIC DNA]</scope>
    <source>
        <strain evidence="2 3">NEAU-3TGS17</strain>
    </source>
</reference>
<gene>
    <name evidence="2" type="ORF">FG382_20585</name>
</gene>
<dbReference type="OrthoDB" id="2455973at2"/>
<evidence type="ECO:0000313" key="3">
    <source>
        <dbReference type="Proteomes" id="UP000317316"/>
    </source>
</evidence>
<evidence type="ECO:0008006" key="4">
    <source>
        <dbReference type="Google" id="ProtNLM"/>
    </source>
</evidence>
<name>A0A544SVF6_9BACI</name>
<evidence type="ECO:0000256" key="1">
    <source>
        <dbReference type="SAM" id="Phobius"/>
    </source>
</evidence>
<proteinExistence type="predicted"/>
<protein>
    <recommendedName>
        <fullName evidence="4">DUF4083 domain-containing protein</fullName>
    </recommendedName>
</protein>
<keyword evidence="1" id="KW-0472">Membrane</keyword>
<feature type="transmembrane region" description="Helical" evidence="1">
    <location>
        <begin position="6"/>
        <end position="34"/>
    </location>
</feature>
<sequence>MDGITIFGIFLSLLPLIIFIGIFVAIIVFIVSVVKRFERRADERLALEKENTNLLQSKLNGIDERLSTIEKMLKDVE</sequence>
<dbReference type="AlphaFoldDB" id="A0A544SVF6"/>
<evidence type="ECO:0000313" key="2">
    <source>
        <dbReference type="EMBL" id="TQR09195.1"/>
    </source>
</evidence>
<dbReference type="EMBL" id="VDGH01000014">
    <property type="protein sequence ID" value="TQR09195.1"/>
    <property type="molecule type" value="Genomic_DNA"/>
</dbReference>
<accession>A0A544SVF6</accession>
<organism evidence="2 3">
    <name type="scientific">Psychrobacillus lasiicapitis</name>
    <dbReference type="NCBI Taxonomy" id="1636719"/>
    <lineage>
        <taxon>Bacteria</taxon>
        <taxon>Bacillati</taxon>
        <taxon>Bacillota</taxon>
        <taxon>Bacilli</taxon>
        <taxon>Bacillales</taxon>
        <taxon>Bacillaceae</taxon>
        <taxon>Psychrobacillus</taxon>
    </lineage>
</organism>
<comment type="caution">
    <text evidence="2">The sequence shown here is derived from an EMBL/GenBank/DDBJ whole genome shotgun (WGS) entry which is preliminary data.</text>
</comment>
<dbReference type="Proteomes" id="UP000317316">
    <property type="component" value="Unassembled WGS sequence"/>
</dbReference>
<dbReference type="RefSeq" id="WP_142540727.1">
    <property type="nucleotide sequence ID" value="NZ_BMIE01000011.1"/>
</dbReference>
<keyword evidence="1" id="KW-1133">Transmembrane helix</keyword>